<dbReference type="PROSITE" id="PS00018">
    <property type="entry name" value="EF_HAND_1"/>
    <property type="match status" value="2"/>
</dbReference>
<evidence type="ECO:0000259" key="5">
    <source>
        <dbReference type="PROSITE" id="PS50222"/>
    </source>
</evidence>
<feature type="domain" description="EF-hand" evidence="5">
    <location>
        <begin position="94"/>
        <end position="129"/>
    </location>
</feature>
<protein>
    <recommendedName>
        <fullName evidence="5">EF-hand domain-containing protein</fullName>
    </recommendedName>
</protein>
<proteinExistence type="predicted"/>
<dbReference type="CDD" id="cd00051">
    <property type="entry name" value="EFh"/>
    <property type="match status" value="2"/>
</dbReference>
<organism evidence="6">
    <name type="scientific">Lotharella globosa</name>
    <dbReference type="NCBI Taxonomy" id="91324"/>
    <lineage>
        <taxon>Eukaryota</taxon>
        <taxon>Sar</taxon>
        <taxon>Rhizaria</taxon>
        <taxon>Cercozoa</taxon>
        <taxon>Chlorarachniophyceae</taxon>
        <taxon>Lotharella</taxon>
    </lineage>
</organism>
<reference evidence="6" key="1">
    <citation type="submission" date="2021-01" db="EMBL/GenBank/DDBJ databases">
        <authorList>
            <person name="Corre E."/>
            <person name="Pelletier E."/>
            <person name="Niang G."/>
            <person name="Scheremetjew M."/>
            <person name="Finn R."/>
            <person name="Kale V."/>
            <person name="Holt S."/>
            <person name="Cochrane G."/>
            <person name="Meng A."/>
            <person name="Brown T."/>
            <person name="Cohen L."/>
        </authorList>
    </citation>
    <scope>NUCLEOTIDE SEQUENCE</scope>
    <source>
        <strain evidence="6">CCCM811</strain>
    </source>
</reference>
<dbReference type="Pfam" id="PF13499">
    <property type="entry name" value="EF-hand_7"/>
    <property type="match status" value="2"/>
</dbReference>
<feature type="domain" description="EF-hand" evidence="5">
    <location>
        <begin position="22"/>
        <end position="57"/>
    </location>
</feature>
<dbReference type="InterPro" id="IPR051581">
    <property type="entry name" value="Ca-bind"/>
</dbReference>
<keyword evidence="2" id="KW-0677">Repeat</keyword>
<feature type="domain" description="EF-hand" evidence="5">
    <location>
        <begin position="58"/>
        <end position="93"/>
    </location>
</feature>
<dbReference type="SMART" id="SM00054">
    <property type="entry name" value="EFh"/>
    <property type="match status" value="6"/>
</dbReference>
<dbReference type="GO" id="GO:0005509">
    <property type="term" value="F:calcium ion binding"/>
    <property type="evidence" value="ECO:0007669"/>
    <property type="project" value="InterPro"/>
</dbReference>
<feature type="domain" description="EF-hand" evidence="5">
    <location>
        <begin position="155"/>
        <end position="176"/>
    </location>
</feature>
<feature type="domain" description="EF-hand" evidence="5">
    <location>
        <begin position="229"/>
        <end position="264"/>
    </location>
</feature>
<keyword evidence="3" id="KW-0106">Calcium</keyword>
<dbReference type="PANTHER" id="PTHR34524:SF6">
    <property type="entry name" value="CALCYPHOSINE LIKE"/>
    <property type="match status" value="1"/>
</dbReference>
<dbReference type="Gene3D" id="1.10.238.10">
    <property type="entry name" value="EF-hand"/>
    <property type="match status" value="3"/>
</dbReference>
<dbReference type="InterPro" id="IPR011992">
    <property type="entry name" value="EF-hand-dom_pair"/>
</dbReference>
<keyword evidence="1" id="KW-0479">Metal-binding</keyword>
<feature type="compositionally biased region" description="Basic and acidic residues" evidence="4">
    <location>
        <begin position="345"/>
        <end position="358"/>
    </location>
</feature>
<gene>
    <name evidence="6" type="ORF">LGLO00237_LOCUS21717</name>
</gene>
<feature type="region of interest" description="Disordered" evidence="4">
    <location>
        <begin position="335"/>
        <end position="358"/>
    </location>
</feature>
<evidence type="ECO:0000256" key="4">
    <source>
        <dbReference type="SAM" id="MobiDB-lite"/>
    </source>
</evidence>
<evidence type="ECO:0000256" key="3">
    <source>
        <dbReference type="ARBA" id="ARBA00022837"/>
    </source>
</evidence>
<dbReference type="EMBL" id="HBIV01030425">
    <property type="protein sequence ID" value="CAE0670083.1"/>
    <property type="molecule type" value="Transcribed_RNA"/>
</dbReference>
<dbReference type="PROSITE" id="PS50222">
    <property type="entry name" value="EF_HAND_2"/>
    <property type="match status" value="6"/>
</dbReference>
<evidence type="ECO:0000256" key="2">
    <source>
        <dbReference type="ARBA" id="ARBA00022737"/>
    </source>
</evidence>
<name>A0A7S4DU90_9EUKA</name>
<dbReference type="PANTHER" id="PTHR34524">
    <property type="entry name" value="CALCYPHOSIN"/>
    <property type="match status" value="1"/>
</dbReference>
<dbReference type="AlphaFoldDB" id="A0A7S4DU90"/>
<dbReference type="InterPro" id="IPR018247">
    <property type="entry name" value="EF_Hand_1_Ca_BS"/>
</dbReference>
<evidence type="ECO:0000256" key="1">
    <source>
        <dbReference type="ARBA" id="ARBA00022723"/>
    </source>
</evidence>
<evidence type="ECO:0000313" key="6">
    <source>
        <dbReference type="EMBL" id="CAE0670083.1"/>
    </source>
</evidence>
<sequence length="358" mass="41463">MSRTVEEITTDLKFQIARRGGCSISSVGRTFAINDTNGDRLFDFDEFELVFNRSGLFVPKADLKKIFRHCDKDKSGKLDYNEFLQVLTPKLSGRRERIAILAFEAFDKTGDGVVNLDDLKGVFDASKHPKVQTGELTEEMVFNQFLNKFEGKDMKESDGKITKEEFLDYMTDLSSNFPFSDDAFVQMVENAWKVTEDQEKLKAVDKKTIEAFKKEIREKVRQRTKGTKYERDTLAFAFKHFDLDGSGKIIFQEFQRALAILGLQPDERVGMALFNDFDVSKNGAITYKELADTLFAEGNPDFNQSMLAVIGNSKKQPVVFFFCWRTRHRERYPVRQSRRRVRLQAPEHRRPTSRREET</sequence>
<dbReference type="SUPFAM" id="SSF47473">
    <property type="entry name" value="EF-hand"/>
    <property type="match status" value="2"/>
</dbReference>
<accession>A0A7S4DU90</accession>
<dbReference type="InterPro" id="IPR002048">
    <property type="entry name" value="EF_hand_dom"/>
</dbReference>
<feature type="domain" description="EF-hand" evidence="5">
    <location>
        <begin position="265"/>
        <end position="300"/>
    </location>
</feature>